<dbReference type="OrthoDB" id="9804157at2"/>
<gene>
    <name evidence="1" type="ORF">SAMN05216236_12324</name>
</gene>
<dbReference type="EMBL" id="FPAW01000023">
    <property type="protein sequence ID" value="SFU06997.1"/>
    <property type="molecule type" value="Genomic_DNA"/>
</dbReference>
<sequence>MTDPSTEADLAELYRPEIKALSAQVRADRPLDAPDVTVTAVSPVCGSRLTLDIRFDQQTIAAIGWRCRACVLGMASLAIAREAAIGATEGQIAQVRAGIQDLLSGGAPDFPARWSQCSVFAAARGFPTRHGSILLPVDALLRGWQDRAEI</sequence>
<organism evidence="1 2">
    <name type="scientific">Sedimentitalea nanhaiensis</name>
    <dbReference type="NCBI Taxonomy" id="999627"/>
    <lineage>
        <taxon>Bacteria</taxon>
        <taxon>Pseudomonadati</taxon>
        <taxon>Pseudomonadota</taxon>
        <taxon>Alphaproteobacteria</taxon>
        <taxon>Rhodobacterales</taxon>
        <taxon>Paracoccaceae</taxon>
        <taxon>Sedimentitalea</taxon>
    </lineage>
</organism>
<evidence type="ECO:0000313" key="2">
    <source>
        <dbReference type="Proteomes" id="UP000182466"/>
    </source>
</evidence>
<dbReference type="Gene3D" id="3.90.1010.10">
    <property type="match status" value="1"/>
</dbReference>
<dbReference type="eggNOG" id="COG0822">
    <property type="taxonomic scope" value="Bacteria"/>
</dbReference>
<dbReference type="STRING" id="999627.SAMN05216236_12324"/>
<accession>A0A1I7D5T3</accession>
<protein>
    <submittedName>
        <fullName evidence="1">NifU homolog involved in Fe-S cluster formation</fullName>
    </submittedName>
</protein>
<dbReference type="AlphaFoldDB" id="A0A1I7D5T3"/>
<dbReference type="Proteomes" id="UP000182466">
    <property type="component" value="Unassembled WGS sequence"/>
</dbReference>
<proteinExistence type="predicted"/>
<dbReference type="SUPFAM" id="SSF82649">
    <property type="entry name" value="SufE/NifU"/>
    <property type="match status" value="1"/>
</dbReference>
<name>A0A1I7D5T3_9RHOB</name>
<dbReference type="CDD" id="cd06664">
    <property type="entry name" value="IscU_like"/>
    <property type="match status" value="1"/>
</dbReference>
<keyword evidence="2" id="KW-1185">Reference proteome</keyword>
<dbReference type="GO" id="GO:0016226">
    <property type="term" value="P:iron-sulfur cluster assembly"/>
    <property type="evidence" value="ECO:0007669"/>
    <property type="project" value="InterPro"/>
</dbReference>
<evidence type="ECO:0000313" key="1">
    <source>
        <dbReference type="EMBL" id="SFU06997.1"/>
    </source>
</evidence>
<dbReference type="InterPro" id="IPR002871">
    <property type="entry name" value="NIF_FeS_clus_asmbl_NifU_N"/>
</dbReference>
<dbReference type="RefSeq" id="WP_027263742.1">
    <property type="nucleotide sequence ID" value="NZ_FPAW01000023.1"/>
</dbReference>
<dbReference type="GO" id="GO:0005506">
    <property type="term" value="F:iron ion binding"/>
    <property type="evidence" value="ECO:0007669"/>
    <property type="project" value="InterPro"/>
</dbReference>
<reference evidence="1 2" key="1">
    <citation type="submission" date="2016-10" db="EMBL/GenBank/DDBJ databases">
        <authorList>
            <person name="de Groot N.N."/>
        </authorList>
    </citation>
    <scope>NUCLEOTIDE SEQUENCE [LARGE SCALE GENOMIC DNA]</scope>
    <source>
        <strain evidence="1 2">CGMCC 1.10959</strain>
    </source>
</reference>
<dbReference type="GO" id="GO:0051536">
    <property type="term" value="F:iron-sulfur cluster binding"/>
    <property type="evidence" value="ECO:0007669"/>
    <property type="project" value="InterPro"/>
</dbReference>